<evidence type="ECO:0000256" key="1">
    <source>
        <dbReference type="ARBA" id="ARBA00022475"/>
    </source>
</evidence>
<dbReference type="Gene3D" id="3.40.1580.20">
    <property type="entry name" value="Syd protein"/>
    <property type="match status" value="1"/>
</dbReference>
<sequence>MNEVKAALTQAHRAYAGYYKSMGQQPTTEYVDGWQAPCYVGAPVEGFIAWHAVEQVPATDFSHVEQALQVPLHGSVKAFFSCYWAGDLDVVFQGHTFTLLQVQLPEDAERLQQNLIGHVMMKQRLKQPITLFIGVGTEEDLILTVNNETGSVGLEYVGKEPHELLASDLASFLERVEPA</sequence>
<keyword evidence="1" id="KW-1003">Cell membrane</keyword>
<dbReference type="EMBL" id="PIPQ01000001">
    <property type="protein sequence ID" value="RUO44369.1"/>
    <property type="molecule type" value="Genomic_DNA"/>
</dbReference>
<dbReference type="Proteomes" id="UP000286976">
    <property type="component" value="Unassembled WGS sequence"/>
</dbReference>
<dbReference type="NCBIfam" id="NF003439">
    <property type="entry name" value="PRK04968.1"/>
    <property type="match status" value="1"/>
</dbReference>
<dbReference type="CDD" id="cd16323">
    <property type="entry name" value="Syd"/>
    <property type="match status" value="1"/>
</dbReference>
<dbReference type="OrthoDB" id="5599437at2"/>
<evidence type="ECO:0000256" key="2">
    <source>
        <dbReference type="ARBA" id="ARBA00022519"/>
    </source>
</evidence>
<keyword evidence="3" id="KW-0472">Membrane</keyword>
<evidence type="ECO:0000313" key="4">
    <source>
        <dbReference type="EMBL" id="RUO44369.1"/>
    </source>
</evidence>
<protein>
    <submittedName>
        <fullName evidence="4">SecY-interacting protein</fullName>
    </submittedName>
</protein>
<dbReference type="GO" id="GO:0009898">
    <property type="term" value="C:cytoplasmic side of plasma membrane"/>
    <property type="evidence" value="ECO:0007669"/>
    <property type="project" value="InterPro"/>
</dbReference>
<dbReference type="InterPro" id="IPR038228">
    <property type="entry name" value="Syd_sf"/>
</dbReference>
<name>A0A432XAI4_9GAMM</name>
<proteinExistence type="predicted"/>
<comment type="caution">
    <text evidence="4">The sequence shown here is derived from an EMBL/GenBank/DDBJ whole genome shotgun (WGS) entry which is preliminary data.</text>
</comment>
<reference evidence="4 5" key="1">
    <citation type="journal article" date="2011" name="Front. Microbiol.">
        <title>Genomic signatures of strain selection and enhancement in Bacillus atrophaeus var. globigii, a historical biowarfare simulant.</title>
        <authorList>
            <person name="Gibbons H.S."/>
            <person name="Broomall S.M."/>
            <person name="McNew L.A."/>
            <person name="Daligault H."/>
            <person name="Chapman C."/>
            <person name="Bruce D."/>
            <person name="Karavis M."/>
            <person name="Krepps M."/>
            <person name="McGregor P.A."/>
            <person name="Hong C."/>
            <person name="Park K.H."/>
            <person name="Akmal A."/>
            <person name="Feldman A."/>
            <person name="Lin J.S."/>
            <person name="Chang W.E."/>
            <person name="Higgs B.W."/>
            <person name="Demirev P."/>
            <person name="Lindquist J."/>
            <person name="Liem A."/>
            <person name="Fochler E."/>
            <person name="Read T.D."/>
            <person name="Tapia R."/>
            <person name="Johnson S."/>
            <person name="Bishop-Lilly K.A."/>
            <person name="Detter C."/>
            <person name="Han C."/>
            <person name="Sozhamannan S."/>
            <person name="Rosenzweig C.N."/>
            <person name="Skowronski E.W."/>
        </authorList>
    </citation>
    <scope>NUCLEOTIDE SEQUENCE [LARGE SCALE GENOMIC DNA]</scope>
    <source>
        <strain evidence="4 5">AIT1</strain>
    </source>
</reference>
<evidence type="ECO:0000313" key="5">
    <source>
        <dbReference type="Proteomes" id="UP000286976"/>
    </source>
</evidence>
<dbReference type="Pfam" id="PF07348">
    <property type="entry name" value="Syd"/>
    <property type="match status" value="1"/>
</dbReference>
<gene>
    <name evidence="4" type="ORF">CWE15_04125</name>
</gene>
<accession>A0A432XAI4</accession>
<keyword evidence="5" id="KW-1185">Reference proteome</keyword>
<keyword evidence="2" id="KW-0997">Cell inner membrane</keyword>
<dbReference type="AlphaFoldDB" id="A0A432XAI4"/>
<dbReference type="RefSeq" id="WP_126756771.1">
    <property type="nucleotide sequence ID" value="NZ_PIPQ01000001.1"/>
</dbReference>
<evidence type="ECO:0000256" key="3">
    <source>
        <dbReference type="ARBA" id="ARBA00023136"/>
    </source>
</evidence>
<organism evidence="4 5">
    <name type="scientific">Aliidiomarina taiwanensis</name>
    <dbReference type="NCBI Taxonomy" id="946228"/>
    <lineage>
        <taxon>Bacteria</taxon>
        <taxon>Pseudomonadati</taxon>
        <taxon>Pseudomonadota</taxon>
        <taxon>Gammaproteobacteria</taxon>
        <taxon>Alteromonadales</taxon>
        <taxon>Idiomarinaceae</taxon>
        <taxon>Aliidiomarina</taxon>
    </lineage>
</organism>
<dbReference type="InterPro" id="IPR009948">
    <property type="entry name" value="Syd"/>
</dbReference>